<dbReference type="InterPro" id="IPR026565">
    <property type="entry name" value="PPDK_reg"/>
</dbReference>
<keyword evidence="3 5" id="KW-0547">Nucleotide-binding</keyword>
<organism evidence="6 7">
    <name type="scientific">Kordiimonas pumila</name>
    <dbReference type="NCBI Taxonomy" id="2161677"/>
    <lineage>
        <taxon>Bacteria</taxon>
        <taxon>Pseudomonadati</taxon>
        <taxon>Pseudomonadota</taxon>
        <taxon>Alphaproteobacteria</taxon>
        <taxon>Kordiimonadales</taxon>
        <taxon>Kordiimonadaceae</taxon>
        <taxon>Kordiimonas</taxon>
    </lineage>
</organism>
<dbReference type="InterPro" id="IPR005177">
    <property type="entry name" value="Kinase-pyrophosphorylase"/>
</dbReference>
<evidence type="ECO:0000313" key="6">
    <source>
        <dbReference type="EMBL" id="MFC3053668.1"/>
    </source>
</evidence>
<comment type="function">
    <text evidence="5">Bifunctional serine/threonine kinase and phosphorylase involved in the regulation of the pyruvate, phosphate dikinase (PPDK) by catalyzing its phosphorylation/dephosphorylation.</text>
</comment>
<keyword evidence="2 5" id="KW-0808">Transferase</keyword>
<dbReference type="Proteomes" id="UP001595444">
    <property type="component" value="Unassembled WGS sequence"/>
</dbReference>
<protein>
    <recommendedName>
        <fullName evidence="5">Putative pyruvate, phosphate dikinase regulatory protein</fullName>
        <shortName evidence="5">PPDK regulatory protein</shortName>
        <ecNumber evidence="5">2.7.11.32</ecNumber>
        <ecNumber evidence="5">2.7.4.27</ecNumber>
    </recommendedName>
</protein>
<evidence type="ECO:0000256" key="3">
    <source>
        <dbReference type="ARBA" id="ARBA00022741"/>
    </source>
</evidence>
<name>A0ABV7D9N4_9PROT</name>
<keyword evidence="6" id="KW-0670">Pyruvate</keyword>
<dbReference type="PANTHER" id="PTHR31756">
    <property type="entry name" value="PYRUVATE, PHOSPHATE DIKINASE REGULATORY PROTEIN 1, CHLOROPLASTIC"/>
    <property type="match status" value="1"/>
</dbReference>
<dbReference type="Pfam" id="PF03618">
    <property type="entry name" value="Kinase-PPPase"/>
    <property type="match status" value="1"/>
</dbReference>
<reference evidence="7" key="1">
    <citation type="journal article" date="2019" name="Int. J. Syst. Evol. Microbiol.">
        <title>The Global Catalogue of Microorganisms (GCM) 10K type strain sequencing project: providing services to taxonomists for standard genome sequencing and annotation.</title>
        <authorList>
            <consortium name="The Broad Institute Genomics Platform"/>
            <consortium name="The Broad Institute Genome Sequencing Center for Infectious Disease"/>
            <person name="Wu L."/>
            <person name="Ma J."/>
        </authorList>
    </citation>
    <scope>NUCLEOTIDE SEQUENCE [LARGE SCALE GENOMIC DNA]</scope>
    <source>
        <strain evidence="7">KCTC 62164</strain>
    </source>
</reference>
<comment type="catalytic activity">
    <reaction evidence="5">
        <text>N(tele)-phospho-L-histidyl/L-threonyl-[pyruvate, phosphate dikinase] + ADP = N(tele)-phospho-L-histidyl/O-phospho-L-threonyl-[pyruvate, phosphate dikinase] + AMP + H(+)</text>
        <dbReference type="Rhea" id="RHEA:43692"/>
        <dbReference type="Rhea" id="RHEA-COMP:10650"/>
        <dbReference type="Rhea" id="RHEA-COMP:10651"/>
        <dbReference type="ChEBI" id="CHEBI:15378"/>
        <dbReference type="ChEBI" id="CHEBI:30013"/>
        <dbReference type="ChEBI" id="CHEBI:61977"/>
        <dbReference type="ChEBI" id="CHEBI:83586"/>
        <dbReference type="ChEBI" id="CHEBI:456215"/>
        <dbReference type="ChEBI" id="CHEBI:456216"/>
        <dbReference type="EC" id="2.7.11.32"/>
    </reaction>
</comment>
<sequence>MSLPPNENTPSAAGFLKPDETEFHLHLVSDSTGETLEAIISAALVQFEGVNVHKHYWPLVRSALQMNRLMDDIKEQPGLVLYTLVNREIRKALEEACQASNMPVLSILDPVINLLGSYFGQKAMHKPGRQHTMNTRYFQRIDALHFTMAHDDGQMVEDAQQADIVLIGVSRSSKTPTSIYLANKGYKTLNVPFVPGCPMPKELDSLKNKFVIGLTTSVERLAAIRTNRLRSINESEEGDYTDRDRIDTEIRECRRYCSKRGWPVIDVTRRSIEETAAAIINKYSQWLEQLPEGTTKVEVLAKAESLE</sequence>
<dbReference type="Gene3D" id="3.40.50.300">
    <property type="entry name" value="P-loop containing nucleotide triphosphate hydrolases"/>
    <property type="match status" value="1"/>
</dbReference>
<evidence type="ECO:0000256" key="5">
    <source>
        <dbReference type="HAMAP-Rule" id="MF_00921"/>
    </source>
</evidence>
<keyword evidence="1 5" id="KW-0723">Serine/threonine-protein kinase</keyword>
<comment type="catalytic activity">
    <reaction evidence="5">
        <text>N(tele)-phospho-L-histidyl/O-phospho-L-threonyl-[pyruvate, phosphate dikinase] + phosphate + H(+) = N(tele)-phospho-L-histidyl/L-threonyl-[pyruvate, phosphate dikinase] + diphosphate</text>
        <dbReference type="Rhea" id="RHEA:43696"/>
        <dbReference type="Rhea" id="RHEA-COMP:10650"/>
        <dbReference type="Rhea" id="RHEA-COMP:10651"/>
        <dbReference type="ChEBI" id="CHEBI:15378"/>
        <dbReference type="ChEBI" id="CHEBI:30013"/>
        <dbReference type="ChEBI" id="CHEBI:33019"/>
        <dbReference type="ChEBI" id="CHEBI:43474"/>
        <dbReference type="ChEBI" id="CHEBI:61977"/>
        <dbReference type="ChEBI" id="CHEBI:83586"/>
        <dbReference type="EC" id="2.7.4.27"/>
    </reaction>
</comment>
<dbReference type="EC" id="2.7.4.27" evidence="5"/>
<evidence type="ECO:0000256" key="4">
    <source>
        <dbReference type="ARBA" id="ARBA00022777"/>
    </source>
</evidence>
<dbReference type="HAMAP" id="MF_00921">
    <property type="entry name" value="PDRP"/>
    <property type="match status" value="1"/>
</dbReference>
<keyword evidence="7" id="KW-1185">Reference proteome</keyword>
<evidence type="ECO:0000256" key="2">
    <source>
        <dbReference type="ARBA" id="ARBA00022679"/>
    </source>
</evidence>
<dbReference type="RefSeq" id="WP_194214508.1">
    <property type="nucleotide sequence ID" value="NZ_CP061205.1"/>
</dbReference>
<proteinExistence type="inferred from homology"/>
<accession>A0ABV7D9N4</accession>
<keyword evidence="4 5" id="KW-0418">Kinase</keyword>
<dbReference type="InterPro" id="IPR027417">
    <property type="entry name" value="P-loop_NTPase"/>
</dbReference>
<dbReference type="EC" id="2.7.11.32" evidence="5"/>
<dbReference type="PANTHER" id="PTHR31756:SF3">
    <property type="entry name" value="PYRUVATE, PHOSPHATE DIKINASE REGULATORY PROTEIN 1, CHLOROPLASTIC"/>
    <property type="match status" value="1"/>
</dbReference>
<dbReference type="GO" id="GO:0016740">
    <property type="term" value="F:transferase activity"/>
    <property type="evidence" value="ECO:0007669"/>
    <property type="project" value="UniProtKB-KW"/>
</dbReference>
<comment type="similarity">
    <text evidence="5">Belongs to the pyruvate, phosphate/water dikinase regulatory protein family. PDRP subfamily.</text>
</comment>
<evidence type="ECO:0000256" key="1">
    <source>
        <dbReference type="ARBA" id="ARBA00022527"/>
    </source>
</evidence>
<dbReference type="EMBL" id="JBHRSL010000028">
    <property type="protein sequence ID" value="MFC3053668.1"/>
    <property type="molecule type" value="Genomic_DNA"/>
</dbReference>
<evidence type="ECO:0000313" key="7">
    <source>
        <dbReference type="Proteomes" id="UP001595444"/>
    </source>
</evidence>
<feature type="binding site" evidence="5">
    <location>
        <begin position="168"/>
        <end position="175"/>
    </location>
    <ligand>
        <name>ADP</name>
        <dbReference type="ChEBI" id="CHEBI:456216"/>
    </ligand>
</feature>
<comment type="caution">
    <text evidence="6">The sequence shown here is derived from an EMBL/GenBank/DDBJ whole genome shotgun (WGS) entry which is preliminary data.</text>
</comment>
<dbReference type="NCBIfam" id="NF003742">
    <property type="entry name" value="PRK05339.1"/>
    <property type="match status" value="1"/>
</dbReference>
<gene>
    <name evidence="6" type="ORF">ACFOKA_17340</name>
</gene>